<evidence type="ECO:0000259" key="1">
    <source>
        <dbReference type="Pfam" id="PF20415"/>
    </source>
</evidence>
<dbReference type="EMBL" id="JABBWE010000087">
    <property type="protein sequence ID" value="KAG1786814.1"/>
    <property type="molecule type" value="Genomic_DNA"/>
</dbReference>
<keyword evidence="3" id="KW-1185">Reference proteome</keyword>
<dbReference type="RefSeq" id="XP_041154215.1">
    <property type="nucleotide sequence ID" value="XM_041295855.1"/>
</dbReference>
<feature type="domain" description="DUF6699" evidence="1">
    <location>
        <begin position="32"/>
        <end position="160"/>
    </location>
</feature>
<dbReference type="OrthoDB" id="3144234at2759"/>
<evidence type="ECO:0000313" key="3">
    <source>
        <dbReference type="Proteomes" id="UP000719766"/>
    </source>
</evidence>
<evidence type="ECO:0000313" key="2">
    <source>
        <dbReference type="EMBL" id="KAG1786814.1"/>
    </source>
</evidence>
<dbReference type="AlphaFoldDB" id="A0A9P7AEQ0"/>
<protein>
    <recommendedName>
        <fullName evidence="1">DUF6699 domain-containing protein</fullName>
    </recommendedName>
</protein>
<dbReference type="InterPro" id="IPR046522">
    <property type="entry name" value="DUF6699"/>
</dbReference>
<dbReference type="Pfam" id="PF20415">
    <property type="entry name" value="DUF6699"/>
    <property type="match status" value="1"/>
</dbReference>
<comment type="caution">
    <text evidence="2">The sequence shown here is derived from an EMBL/GenBank/DDBJ whole genome shotgun (WGS) entry which is preliminary data.</text>
</comment>
<accession>A0A9P7AEQ0</accession>
<sequence>MARSITRTHGVKLNPLFIGSPSGERYHVQVPIEWDVRYNPMHYAEVANIPLLSSHLSQFATNPPIPKLQLVCDLLSPGWEIIVRNPTGVTVQDVLEAIYETLRGLLRTYEWEGMSLKQRSRIEDVHRARCTASSDPEYTRLAGVRRVDCLLSTTMFAGLTSLVRRREQWQVVLTLSRDFRPRAYY</sequence>
<reference evidence="2" key="1">
    <citation type="journal article" date="2020" name="New Phytol.">
        <title>Comparative genomics reveals dynamic genome evolution in host specialist ectomycorrhizal fungi.</title>
        <authorList>
            <person name="Lofgren L.A."/>
            <person name="Nguyen N.H."/>
            <person name="Vilgalys R."/>
            <person name="Ruytinx J."/>
            <person name="Liao H.L."/>
            <person name="Branco S."/>
            <person name="Kuo A."/>
            <person name="LaButti K."/>
            <person name="Lipzen A."/>
            <person name="Andreopoulos W."/>
            <person name="Pangilinan J."/>
            <person name="Riley R."/>
            <person name="Hundley H."/>
            <person name="Na H."/>
            <person name="Barry K."/>
            <person name="Grigoriev I.V."/>
            <person name="Stajich J.E."/>
            <person name="Kennedy P.G."/>
        </authorList>
    </citation>
    <scope>NUCLEOTIDE SEQUENCE</scope>
    <source>
        <strain evidence="2">S12</strain>
    </source>
</reference>
<dbReference type="Proteomes" id="UP000719766">
    <property type="component" value="Unassembled WGS sequence"/>
</dbReference>
<proteinExistence type="predicted"/>
<organism evidence="2 3">
    <name type="scientific">Suillus plorans</name>
    <dbReference type="NCBI Taxonomy" id="116603"/>
    <lineage>
        <taxon>Eukaryota</taxon>
        <taxon>Fungi</taxon>
        <taxon>Dikarya</taxon>
        <taxon>Basidiomycota</taxon>
        <taxon>Agaricomycotina</taxon>
        <taxon>Agaricomycetes</taxon>
        <taxon>Agaricomycetidae</taxon>
        <taxon>Boletales</taxon>
        <taxon>Suillineae</taxon>
        <taxon>Suillaceae</taxon>
        <taxon>Suillus</taxon>
    </lineage>
</organism>
<gene>
    <name evidence="2" type="ORF">HD556DRAFT_1006943</name>
</gene>
<name>A0A9P7AEQ0_9AGAM</name>
<dbReference type="GeneID" id="64589619"/>